<dbReference type="InterPro" id="IPR006311">
    <property type="entry name" value="TAT_signal"/>
</dbReference>
<dbReference type="InterPro" id="IPR013783">
    <property type="entry name" value="Ig-like_fold"/>
</dbReference>
<feature type="chain" id="PRO_5035258071" description="CBM2 domain-containing protein" evidence="1">
    <location>
        <begin position="33"/>
        <end position="321"/>
    </location>
</feature>
<gene>
    <name evidence="3" type="ORF">Sya03_28780</name>
</gene>
<proteinExistence type="predicted"/>
<dbReference type="GO" id="GO:0004553">
    <property type="term" value="F:hydrolase activity, hydrolyzing O-glycosyl compounds"/>
    <property type="evidence" value="ECO:0007669"/>
    <property type="project" value="InterPro"/>
</dbReference>
<feature type="signal peptide" evidence="1">
    <location>
        <begin position="1"/>
        <end position="32"/>
    </location>
</feature>
<dbReference type="GO" id="GO:0030247">
    <property type="term" value="F:polysaccharide binding"/>
    <property type="evidence" value="ECO:0007669"/>
    <property type="project" value="UniProtKB-UniRule"/>
</dbReference>
<dbReference type="Gene3D" id="2.60.40.10">
    <property type="entry name" value="Immunoglobulins"/>
    <property type="match status" value="2"/>
</dbReference>
<evidence type="ECO:0000313" key="4">
    <source>
        <dbReference type="Proteomes" id="UP000652013"/>
    </source>
</evidence>
<keyword evidence="4" id="KW-1185">Reference proteome</keyword>
<feature type="domain" description="CBM2" evidence="2">
    <location>
        <begin position="26"/>
        <end position="133"/>
    </location>
</feature>
<accession>A0A8J3Y7V2</accession>
<dbReference type="PROSITE" id="PS51173">
    <property type="entry name" value="CBM2"/>
    <property type="match status" value="1"/>
</dbReference>
<sequence length="321" mass="33372">MTRSLGRLARLAGAALLAAVAAVVLPAAPAQAATGDFRKDSVWDTGYIGTITVRNDLPWAVTTWRVDLELAAPTTISSAWNATMTRSGTRYVFTPPSWAAPLPARSTTSFSFVAAGRGEPVDCRVDGAACGGTAPTRDVVPPGAPANFRMDFTGPGTVTYSWDAPADADVAGYHVFQNGRLVATTTETSRTTPVPPPMVMLDAVRAFDAAGNLSPLVYRGGPGGDPVPPSVPAQPRINGGGGSAWFQVSWAESTDNVQVAGYEVRLNGTVITSVAGTTAYVPYRGFGTYQVTIRAFDASGNFSGPAWTGIAVDPPPPLPAR</sequence>
<evidence type="ECO:0000256" key="1">
    <source>
        <dbReference type="SAM" id="SignalP"/>
    </source>
</evidence>
<comment type="caution">
    <text evidence="3">The sequence shown here is derived from an EMBL/GenBank/DDBJ whole genome shotgun (WGS) entry which is preliminary data.</text>
</comment>
<dbReference type="Gene3D" id="2.60.40.290">
    <property type="match status" value="1"/>
</dbReference>
<reference evidence="3" key="1">
    <citation type="submission" date="2021-01" db="EMBL/GenBank/DDBJ databases">
        <title>Whole genome shotgun sequence of Spirilliplanes yamanashiensis NBRC 15828.</title>
        <authorList>
            <person name="Komaki H."/>
            <person name="Tamura T."/>
        </authorList>
    </citation>
    <scope>NUCLEOTIDE SEQUENCE</scope>
    <source>
        <strain evidence="3">NBRC 15828</strain>
    </source>
</reference>
<keyword evidence="1" id="KW-0732">Signal</keyword>
<name>A0A8J3Y7V2_9ACTN</name>
<dbReference type="RefSeq" id="WP_203938803.1">
    <property type="nucleotide sequence ID" value="NZ_BAAAGJ010000010.1"/>
</dbReference>
<dbReference type="InterPro" id="IPR036116">
    <property type="entry name" value="FN3_sf"/>
</dbReference>
<dbReference type="InterPro" id="IPR008965">
    <property type="entry name" value="CBM2/CBM3_carb-bd_dom_sf"/>
</dbReference>
<evidence type="ECO:0000259" key="2">
    <source>
        <dbReference type="PROSITE" id="PS51173"/>
    </source>
</evidence>
<dbReference type="InterPro" id="IPR001919">
    <property type="entry name" value="CBD2"/>
</dbReference>
<dbReference type="Proteomes" id="UP000652013">
    <property type="component" value="Unassembled WGS sequence"/>
</dbReference>
<dbReference type="SMART" id="SM00637">
    <property type="entry name" value="CBD_II"/>
    <property type="match status" value="1"/>
</dbReference>
<protein>
    <recommendedName>
        <fullName evidence="2">CBM2 domain-containing protein</fullName>
    </recommendedName>
</protein>
<dbReference type="Pfam" id="PF00553">
    <property type="entry name" value="CBM_2"/>
    <property type="match status" value="1"/>
</dbReference>
<evidence type="ECO:0000313" key="3">
    <source>
        <dbReference type="EMBL" id="GIJ03526.1"/>
    </source>
</evidence>
<dbReference type="EMBL" id="BOOY01000021">
    <property type="protein sequence ID" value="GIJ03526.1"/>
    <property type="molecule type" value="Genomic_DNA"/>
</dbReference>
<dbReference type="GO" id="GO:0005975">
    <property type="term" value="P:carbohydrate metabolic process"/>
    <property type="evidence" value="ECO:0007669"/>
    <property type="project" value="InterPro"/>
</dbReference>
<dbReference type="InterPro" id="IPR012291">
    <property type="entry name" value="CBM2_carb-bd_dom_sf"/>
</dbReference>
<organism evidence="3 4">
    <name type="scientific">Spirilliplanes yamanashiensis</name>
    <dbReference type="NCBI Taxonomy" id="42233"/>
    <lineage>
        <taxon>Bacteria</taxon>
        <taxon>Bacillati</taxon>
        <taxon>Actinomycetota</taxon>
        <taxon>Actinomycetes</taxon>
        <taxon>Micromonosporales</taxon>
        <taxon>Micromonosporaceae</taxon>
        <taxon>Spirilliplanes</taxon>
    </lineage>
</organism>
<dbReference type="SUPFAM" id="SSF49384">
    <property type="entry name" value="Carbohydrate-binding domain"/>
    <property type="match status" value="1"/>
</dbReference>
<dbReference type="AlphaFoldDB" id="A0A8J3Y7V2"/>
<dbReference type="PROSITE" id="PS51318">
    <property type="entry name" value="TAT"/>
    <property type="match status" value="1"/>
</dbReference>
<dbReference type="SUPFAM" id="SSF49265">
    <property type="entry name" value="Fibronectin type III"/>
    <property type="match status" value="1"/>
</dbReference>